<evidence type="ECO:0000256" key="2">
    <source>
        <dbReference type="SAM" id="SignalP"/>
    </source>
</evidence>
<reference evidence="3 4" key="1">
    <citation type="journal article" date="2018" name="Nat. Biotechnol.">
        <title>A standardized bacterial taxonomy based on genome phylogeny substantially revises the tree of life.</title>
        <authorList>
            <person name="Parks D.H."/>
            <person name="Chuvochina M."/>
            <person name="Waite D.W."/>
            <person name="Rinke C."/>
            <person name="Skarshewski A."/>
            <person name="Chaumeil P.A."/>
            <person name="Hugenholtz P."/>
        </authorList>
    </citation>
    <scope>NUCLEOTIDE SEQUENCE [LARGE SCALE GENOMIC DNA]</scope>
    <source>
        <strain evidence="3">UBA10045</strain>
    </source>
</reference>
<protein>
    <submittedName>
        <fullName evidence="3">Molybdenum ABC transporter substrate-binding protein</fullName>
    </submittedName>
</protein>
<name>A0A2T1IVD0_ACIRA</name>
<dbReference type="RefSeq" id="WP_005405365.1">
    <property type="nucleotide sequence ID" value="NZ_JAATOZ010000008.1"/>
</dbReference>
<feature type="chain" id="PRO_5043523201" evidence="2">
    <location>
        <begin position="18"/>
        <end position="93"/>
    </location>
</feature>
<gene>
    <name evidence="3" type="ORF">DIC32_00395</name>
</gene>
<dbReference type="KEGG" id="arj:DOM24_14370"/>
<feature type="compositionally biased region" description="Low complexity" evidence="1">
    <location>
        <begin position="58"/>
        <end position="86"/>
    </location>
</feature>
<dbReference type="AlphaFoldDB" id="A0A2T1IVD0"/>
<evidence type="ECO:0000313" key="3">
    <source>
        <dbReference type="EMBL" id="HCM30323.1"/>
    </source>
</evidence>
<comment type="caution">
    <text evidence="3">The sequence shown here is derived from an EMBL/GenBank/DDBJ whole genome shotgun (WGS) entry which is preliminary data.</text>
</comment>
<keyword evidence="2" id="KW-0732">Signal</keyword>
<proteinExistence type="predicted"/>
<dbReference type="EMBL" id="DPXL01000007">
    <property type="protein sequence ID" value="HCM30323.1"/>
    <property type="molecule type" value="Genomic_DNA"/>
</dbReference>
<evidence type="ECO:0000313" key="4">
    <source>
        <dbReference type="Proteomes" id="UP000262257"/>
    </source>
</evidence>
<feature type="compositionally biased region" description="Polar residues" evidence="1">
    <location>
        <begin position="31"/>
        <end position="57"/>
    </location>
</feature>
<dbReference type="PROSITE" id="PS51257">
    <property type="entry name" value="PROKAR_LIPOPROTEIN"/>
    <property type="match status" value="1"/>
</dbReference>
<sequence length="93" mass="9201">MKKLGLISLVLAGVSFAAVGCATNDGMTHPETAQSQSAVQSETDTSLVSAQASTDISAQGEVAAQADPAAQQIEAAQAAPAEQPAAMTDATAQ</sequence>
<evidence type="ECO:0000256" key="1">
    <source>
        <dbReference type="SAM" id="MobiDB-lite"/>
    </source>
</evidence>
<feature type="signal peptide" evidence="2">
    <location>
        <begin position="1"/>
        <end position="17"/>
    </location>
</feature>
<organism evidence="3 4">
    <name type="scientific">Acinetobacter radioresistens</name>
    <dbReference type="NCBI Taxonomy" id="40216"/>
    <lineage>
        <taxon>Bacteria</taxon>
        <taxon>Pseudomonadati</taxon>
        <taxon>Pseudomonadota</taxon>
        <taxon>Gammaproteobacteria</taxon>
        <taxon>Moraxellales</taxon>
        <taxon>Moraxellaceae</taxon>
        <taxon>Acinetobacter</taxon>
    </lineage>
</organism>
<feature type="region of interest" description="Disordered" evidence="1">
    <location>
        <begin position="24"/>
        <end position="93"/>
    </location>
</feature>
<dbReference type="Proteomes" id="UP000262257">
    <property type="component" value="Unassembled WGS sequence"/>
</dbReference>
<accession>A0A2T1IVD0</accession>